<accession>A0ABN3E8B3</accession>
<comment type="caution">
    <text evidence="4">The sequence shown here is derived from an EMBL/GenBank/DDBJ whole genome shotgun (WGS) entry which is preliminary data.</text>
</comment>
<dbReference type="EMBL" id="BAAATR010000015">
    <property type="protein sequence ID" value="GAA2250575.1"/>
    <property type="molecule type" value="Genomic_DNA"/>
</dbReference>
<dbReference type="Pfam" id="PF03764">
    <property type="entry name" value="EFG_IV"/>
    <property type="match status" value="1"/>
</dbReference>
<evidence type="ECO:0000259" key="3">
    <source>
        <dbReference type="SMART" id="SM00889"/>
    </source>
</evidence>
<dbReference type="InterPro" id="IPR014721">
    <property type="entry name" value="Ribsml_uS5_D2-typ_fold_subgr"/>
</dbReference>
<protein>
    <recommendedName>
        <fullName evidence="3">Translation elongation factor EFG/EF2 domain-containing protein</fullName>
    </recommendedName>
</protein>
<dbReference type="Gene3D" id="3.30.230.10">
    <property type="match status" value="1"/>
</dbReference>
<keyword evidence="5" id="KW-1185">Reference proteome</keyword>
<gene>
    <name evidence="4" type="ORF">GCM10010430_36760</name>
</gene>
<organism evidence="4 5">
    <name type="scientific">Kitasatospora cystarginea</name>
    <dbReference type="NCBI Taxonomy" id="58350"/>
    <lineage>
        <taxon>Bacteria</taxon>
        <taxon>Bacillati</taxon>
        <taxon>Actinomycetota</taxon>
        <taxon>Actinomycetes</taxon>
        <taxon>Kitasatosporales</taxon>
        <taxon>Streptomycetaceae</taxon>
        <taxon>Kitasatospora</taxon>
    </lineage>
</organism>
<keyword evidence="1" id="KW-0547">Nucleotide-binding</keyword>
<evidence type="ECO:0000256" key="2">
    <source>
        <dbReference type="ARBA" id="ARBA00023134"/>
    </source>
</evidence>
<evidence type="ECO:0000256" key="1">
    <source>
        <dbReference type="ARBA" id="ARBA00022741"/>
    </source>
</evidence>
<evidence type="ECO:0000313" key="4">
    <source>
        <dbReference type="EMBL" id="GAA2250575.1"/>
    </source>
</evidence>
<dbReference type="InterPro" id="IPR005517">
    <property type="entry name" value="Transl_elong_EFG/EF2_IV"/>
</dbReference>
<proteinExistence type="predicted"/>
<dbReference type="InterPro" id="IPR020568">
    <property type="entry name" value="Ribosomal_Su5_D2-typ_SF"/>
</dbReference>
<dbReference type="SMART" id="SM00889">
    <property type="entry name" value="EFG_IV"/>
    <property type="match status" value="1"/>
</dbReference>
<evidence type="ECO:0000313" key="5">
    <source>
        <dbReference type="Proteomes" id="UP001500305"/>
    </source>
</evidence>
<name>A0ABN3E8B3_9ACTN</name>
<dbReference type="SUPFAM" id="SSF54211">
    <property type="entry name" value="Ribosomal protein S5 domain 2-like"/>
    <property type="match status" value="1"/>
</dbReference>
<feature type="domain" description="Translation elongation factor EFG/EF2" evidence="3">
    <location>
        <begin position="12"/>
        <end position="130"/>
    </location>
</feature>
<reference evidence="4 5" key="1">
    <citation type="journal article" date="2019" name="Int. J. Syst. Evol. Microbiol.">
        <title>The Global Catalogue of Microorganisms (GCM) 10K type strain sequencing project: providing services to taxonomists for standard genome sequencing and annotation.</title>
        <authorList>
            <consortium name="The Broad Institute Genomics Platform"/>
            <consortium name="The Broad Institute Genome Sequencing Center for Infectious Disease"/>
            <person name="Wu L."/>
            <person name="Ma J."/>
        </authorList>
    </citation>
    <scope>NUCLEOTIDE SEQUENCE [LARGE SCALE GENOMIC DNA]</scope>
    <source>
        <strain evidence="4 5">JCM 7356</strain>
    </source>
</reference>
<keyword evidence="2" id="KW-0342">GTP-binding</keyword>
<dbReference type="Proteomes" id="UP001500305">
    <property type="component" value="Unassembled WGS sequence"/>
</dbReference>
<sequence length="140" mass="15377">MGYLRRMESEPRVFPPRPIRGVRARYARQAGCPSDFADVTVDFEPWEEGFAFEAADSADVTEGSCREQLPGFHAALAAGMREELADQGDGFAVAVAVVLRSVRVHDVDSHDRSFHMAGRLAVREALAQAYGPPPLPKHRA</sequence>